<organism evidence="2 3">
    <name type="scientific">Haloarcula rubripromontorii</name>
    <dbReference type="NCBI Taxonomy" id="1705562"/>
    <lineage>
        <taxon>Archaea</taxon>
        <taxon>Methanobacteriati</taxon>
        <taxon>Methanobacteriota</taxon>
        <taxon>Stenosarchaea group</taxon>
        <taxon>Halobacteria</taxon>
        <taxon>Halobacteriales</taxon>
        <taxon>Haloarculaceae</taxon>
        <taxon>Haloarcula</taxon>
    </lineage>
</organism>
<accession>A0A0N0UAE5</accession>
<dbReference type="STRING" id="1705562.AMS69_04060"/>
<dbReference type="GeneID" id="35221655"/>
<proteinExistence type="predicted"/>
<reference evidence="2 3" key="1">
    <citation type="submission" date="2015-08" db="EMBL/GenBank/DDBJ databases">
        <title>Genomes of Isolates from Cabo Rojo, PR.</title>
        <authorList>
            <person name="Sanchez-Nieves R.L."/>
            <person name="Montalvo-Rodriguez R."/>
        </authorList>
    </citation>
    <scope>NUCLEOTIDE SEQUENCE [LARGE SCALE GENOMIC DNA]</scope>
    <source>
        <strain evidence="2 3">SL3</strain>
    </source>
</reference>
<dbReference type="EMBL" id="LIUF01000001">
    <property type="protein sequence ID" value="KOX95040.1"/>
    <property type="molecule type" value="Genomic_DNA"/>
</dbReference>
<name>A0A0N0UAE5_9EURY</name>
<keyword evidence="3" id="KW-1185">Reference proteome</keyword>
<dbReference type="OrthoDB" id="177748at2157"/>
<dbReference type="AlphaFoldDB" id="A0A0N0UAE5"/>
<sequence>MASSRDSAPPFDSGDRSGSPSPSPRQTPSTIYQIQIALLRSQVATLETALEQEREHRQAVVDRYERLLHGE</sequence>
<dbReference type="RefSeq" id="WP_053966800.1">
    <property type="nucleotide sequence ID" value="NZ_LIUF01000001.1"/>
</dbReference>
<feature type="region of interest" description="Disordered" evidence="1">
    <location>
        <begin position="1"/>
        <end position="29"/>
    </location>
</feature>
<evidence type="ECO:0000313" key="2">
    <source>
        <dbReference type="EMBL" id="KOX95040.1"/>
    </source>
</evidence>
<dbReference type="Proteomes" id="UP000037729">
    <property type="component" value="Unassembled WGS sequence"/>
</dbReference>
<evidence type="ECO:0000256" key="1">
    <source>
        <dbReference type="SAM" id="MobiDB-lite"/>
    </source>
</evidence>
<feature type="compositionally biased region" description="Low complexity" evidence="1">
    <location>
        <begin position="9"/>
        <end position="29"/>
    </location>
</feature>
<evidence type="ECO:0000313" key="3">
    <source>
        <dbReference type="Proteomes" id="UP000037729"/>
    </source>
</evidence>
<gene>
    <name evidence="2" type="ORF">AMS69_04060</name>
</gene>
<comment type="caution">
    <text evidence="2">The sequence shown here is derived from an EMBL/GenBank/DDBJ whole genome shotgun (WGS) entry which is preliminary data.</text>
</comment>
<protein>
    <submittedName>
        <fullName evidence="2">Uncharacterized protein</fullName>
    </submittedName>
</protein>
<dbReference type="PATRIC" id="fig|1705562.3.peg.1780"/>